<feature type="compositionally biased region" description="Acidic residues" evidence="1">
    <location>
        <begin position="521"/>
        <end position="544"/>
    </location>
</feature>
<accession>Q9AD14</accession>
<dbReference type="Pfam" id="PF03457">
    <property type="entry name" value="HA"/>
    <property type="match status" value="3"/>
</dbReference>
<dbReference type="Proteomes" id="UP000001973">
    <property type="component" value="Plasmid SCP1"/>
</dbReference>
<keyword evidence="5" id="KW-1185">Reference proteome</keyword>
<dbReference type="GO" id="GO:0003677">
    <property type="term" value="F:DNA binding"/>
    <property type="evidence" value="ECO:0007669"/>
    <property type="project" value="InterPro"/>
</dbReference>
<feature type="compositionally biased region" description="Polar residues" evidence="1">
    <location>
        <begin position="9"/>
        <end position="24"/>
    </location>
</feature>
<dbReference type="Gene3D" id="3.40.50.300">
    <property type="entry name" value="P-loop containing nucleotide triphosphate hydrolases"/>
    <property type="match status" value="2"/>
</dbReference>
<dbReference type="HOGENOM" id="CLU_009677_1_0_11"/>
<dbReference type="InParanoid" id="Q9AD14"/>
<dbReference type="SMART" id="SM00490">
    <property type="entry name" value="HELICc"/>
    <property type="match status" value="1"/>
</dbReference>
<proteinExistence type="predicted"/>
<dbReference type="SUPFAM" id="SSF52540">
    <property type="entry name" value="P-loop containing nucleoside triphosphate hydrolases"/>
    <property type="match status" value="1"/>
</dbReference>
<name>Q9AD14_STRCO</name>
<keyword evidence="4" id="KW-0378">Hydrolase</keyword>
<keyword evidence="4" id="KW-0347">Helicase</keyword>
<dbReference type="PhylomeDB" id="Q9AD14"/>
<geneLocation type="plasmid" evidence="5">
    <name>SCP1</name>
</geneLocation>
<dbReference type="CDD" id="cd18785">
    <property type="entry name" value="SF2_C"/>
    <property type="match status" value="1"/>
</dbReference>
<sequence>MIREFCSSRGVSSNAADSPLSASRSVPGECRTPVPSGWDHHMRLQKGTLDMQTQPLVALREHQTEAVTSAVPALEVPAGSVLPLHGLRTQVIQATGSGKTYVAVHVAQELRAARVLVLMPSRPLLTQTAAAWRLAGRPGPAVGVSSLRQSEVGFSNTTNPAALVQLLKDAGDGPVTVYGTYASLGTIEAAHQMGLAPWDLIIIDEAHRSSGRMGKPWALVHDNSRIPATARLYMTATPRLWAAGDDNAETDSGENGTAGDLVASMDDDPNGTFGAVSYKLTLTDAIDRGIVAPYQVLCIEIQDPQMQTLQLAADGEATDAVRAARLADLQAAALKSAVEHGFKRVLTFHSRLEEAEAFSEGLHRMATALYEEDPGRYPHPDTIWTSWLSGDHKADHRTRKLRAFGADREGPAFLSSVKVLGEGVDTRECDAVFFADVRGSMPDLVQAVGRALRMHPGEGKLATIAVPILLGAGESPDELLTSPAYAPLAKLLTALRAHDSRIVEALATPSTPSPPSPTVEPADDTEPADDAQDDTDDEEDDDADEGARGLLSFTTAHDPRQIAAFIGMRVLNPEKVHWRRGIQAATRYLAEHDDLRVPYGYRTPAAWSPADFPLGVWIADLRRYYHEGTLDPDRIDQAEKLGMIWSEFDAAFEEGLAAAAAWAASHHVGLAAPTEAMYGDYPVGKFLSNQRAAARRAEVLAHHQAEGTTVPDSTTTPLTDRRRQALEDIDPGWCPPWPIDWQRHFRLAWHHRQTGGALPTKTGELVVDGADIGKWLTTQARAFNKLTVTQQWMLTGTLGLTPAPAPRRLSRAEQRALSLAAARQFHAREGHLDVPRSHREPVNGAEVGLGAWINNVRARQASQPEDLKYTLTTLGMRWS</sequence>
<evidence type="ECO:0000313" key="5">
    <source>
        <dbReference type="Proteomes" id="UP000001973"/>
    </source>
</evidence>
<reference evidence="4 5" key="3">
    <citation type="journal article" date="2008" name="Proc. Natl. Acad. Sci. U.S.A.">
        <title>2-Alkyl-4-hydroxymethylfuran-3-carboxylic acids, antibiotic production inducers discovered by Streptomyces coelicolor genome mining.</title>
        <authorList>
            <person name="Corre C."/>
            <person name="Song L."/>
            <person name="O'Rourke S."/>
            <person name="Chater K.F."/>
            <person name="Challis G.L."/>
        </authorList>
    </citation>
    <scope>NUCLEOTIDE SEQUENCE [LARGE SCALE GENOMIC DNA]</scope>
    <source>
        <strain evidence="5">ATCC BAA-471 / A3(2) / M145</strain>
    </source>
</reference>
<keyword evidence="4" id="KW-0547">Nucleotide-binding</keyword>
<dbReference type="Gene3D" id="6.10.140.530">
    <property type="match status" value="1"/>
</dbReference>
<dbReference type="InterPro" id="IPR001650">
    <property type="entry name" value="Helicase_C-like"/>
</dbReference>
<dbReference type="PROSITE" id="PS51192">
    <property type="entry name" value="HELICASE_ATP_BIND_1"/>
    <property type="match status" value="1"/>
</dbReference>
<dbReference type="SMART" id="SM00487">
    <property type="entry name" value="DEXDc"/>
    <property type="match status" value="1"/>
</dbReference>
<dbReference type="GO" id="GO:0016787">
    <property type="term" value="F:hydrolase activity"/>
    <property type="evidence" value="ECO:0007669"/>
    <property type="project" value="InterPro"/>
</dbReference>
<dbReference type="InterPro" id="IPR050742">
    <property type="entry name" value="Helicase_Restrict-Modif_Enz"/>
</dbReference>
<reference evidence="4 5" key="4">
    <citation type="journal article" date="2009" name="Mol. Microbiol.">
        <title>Extracellular signalling, translational control, two repressors and an activator all contribute to the regulation of methylenomycin production in Streptomyces coelicolor.</title>
        <authorList>
            <person name="O'Rourke S."/>
            <person name="Wietzorrek A."/>
            <person name="Fowler K."/>
            <person name="Corre C."/>
            <person name="Challis G.L."/>
            <person name="Chater K.F."/>
        </authorList>
    </citation>
    <scope>NUCLEOTIDE SEQUENCE [LARGE SCALE GENOMIC DNA]</scope>
    <source>
        <strain evidence="5">ATCC BAA-471 / A3(2) / M145</strain>
    </source>
</reference>
<feature type="domain" description="Helicase ATP-binding" evidence="2">
    <location>
        <begin position="80"/>
        <end position="256"/>
    </location>
</feature>
<evidence type="ECO:0000313" key="4">
    <source>
        <dbReference type="EMBL" id="CAC36657.1"/>
    </source>
</evidence>
<evidence type="ECO:0000256" key="1">
    <source>
        <dbReference type="SAM" id="MobiDB-lite"/>
    </source>
</evidence>
<dbReference type="GO" id="GO:0009307">
    <property type="term" value="P:DNA restriction-modification system"/>
    <property type="evidence" value="ECO:0000318"/>
    <property type="project" value="GO_Central"/>
</dbReference>
<gene>
    <name evidence="4" type="ordered locus">SCP1.136</name>
</gene>
<protein>
    <submittedName>
        <fullName evidence="4">Helicase</fullName>
    </submittedName>
</protein>
<dbReference type="GO" id="GO:0005829">
    <property type="term" value="C:cytosol"/>
    <property type="evidence" value="ECO:0000318"/>
    <property type="project" value="GO_Central"/>
</dbReference>
<dbReference type="PANTHER" id="PTHR47396">
    <property type="entry name" value="TYPE I RESTRICTION ENZYME ECOKI R PROTEIN"/>
    <property type="match status" value="1"/>
</dbReference>
<feature type="region of interest" description="Disordered" evidence="1">
    <location>
        <begin position="506"/>
        <end position="545"/>
    </location>
</feature>
<dbReference type="PROSITE" id="PS51194">
    <property type="entry name" value="HELICASE_CTER"/>
    <property type="match status" value="1"/>
</dbReference>
<feature type="domain" description="Helicase C-terminal" evidence="3">
    <location>
        <begin position="328"/>
        <end position="510"/>
    </location>
</feature>
<dbReference type="Pfam" id="PF00271">
    <property type="entry name" value="Helicase_C"/>
    <property type="match status" value="1"/>
</dbReference>
<dbReference type="InterPro" id="IPR027417">
    <property type="entry name" value="P-loop_NTPase"/>
</dbReference>
<dbReference type="KEGG" id="sco:SCP1.136"/>
<feature type="region of interest" description="Disordered" evidence="1">
    <location>
        <begin position="1"/>
        <end position="36"/>
    </location>
</feature>
<dbReference type="EMBL" id="AL589148">
    <property type="protein sequence ID" value="CAC36657.1"/>
    <property type="molecule type" value="Genomic_DNA"/>
</dbReference>
<dbReference type="InterPro" id="IPR005114">
    <property type="entry name" value="Helicase_assoc"/>
</dbReference>
<organism evidence="4 5">
    <name type="scientific">Streptomyces coelicolor (strain ATCC BAA-471 / A3(2) / M145)</name>
    <dbReference type="NCBI Taxonomy" id="100226"/>
    <lineage>
        <taxon>Bacteria</taxon>
        <taxon>Bacillati</taxon>
        <taxon>Actinomycetota</taxon>
        <taxon>Actinomycetes</taxon>
        <taxon>Kitasatosporales</taxon>
        <taxon>Streptomycetaceae</taxon>
        <taxon>Streptomyces</taxon>
        <taxon>Streptomyces albidoflavus group</taxon>
    </lineage>
</organism>
<dbReference type="InterPro" id="IPR006935">
    <property type="entry name" value="Helicase/UvrB_N"/>
</dbReference>
<evidence type="ECO:0000259" key="2">
    <source>
        <dbReference type="PROSITE" id="PS51192"/>
    </source>
</evidence>
<reference evidence="4 5" key="1">
    <citation type="journal article" date="1998" name="J. Bacteriol.">
        <title>Cloning and physical mapping of the EcoRI fragments of the giant linear plasmid SCP1.</title>
        <authorList>
            <person name="Redenbach M."/>
            <person name="Ikeda K."/>
            <person name="Yamasaki M."/>
            <person name="Kinashi H."/>
        </authorList>
    </citation>
    <scope>NUCLEOTIDE SEQUENCE [LARGE SCALE GENOMIC DNA]</scope>
    <source>
        <strain evidence="5">ATCC BAA-471 / A3(2) / M145</strain>
    </source>
</reference>
<reference evidence="5" key="2">
    <citation type="journal article" date="2002" name="Nature">
        <title>Complete genome sequence of the model actinomycete Streptomyces coelicolor A3(2).</title>
        <authorList>
            <person name="Bentley S.D."/>
            <person name="Chater K.F."/>
            <person name="Cerdeno-Tarraga A.M."/>
            <person name="Challis G.L."/>
            <person name="Thomson N.R."/>
            <person name="James K.D."/>
            <person name="Harris D.E."/>
            <person name="Quail M.A."/>
            <person name="Kieser H."/>
            <person name="Harper D."/>
            <person name="Bateman A."/>
            <person name="Brown S."/>
            <person name="Chandra G."/>
            <person name="Chen C.W."/>
            <person name="Collins M."/>
            <person name="Cronin A."/>
            <person name="Fraser A."/>
            <person name="Goble A."/>
            <person name="Hidalgo J."/>
            <person name="Hornsby T."/>
            <person name="Howarth S."/>
            <person name="Huang C.H."/>
            <person name="Kieser T."/>
            <person name="Larke L."/>
            <person name="Murphy L."/>
            <person name="Oliver K."/>
            <person name="O'Neil S."/>
            <person name="Rabbinowitsch E."/>
            <person name="Rajandream M.A."/>
            <person name="Rutherford K."/>
            <person name="Rutter S."/>
            <person name="Seeger K."/>
            <person name="Saunders D."/>
            <person name="Sharp S."/>
            <person name="Squares R."/>
            <person name="Squares S."/>
            <person name="Taylor K."/>
            <person name="Warren T."/>
            <person name="Wietzorrek A."/>
            <person name="Woodward J."/>
            <person name="Barrell B.G."/>
            <person name="Parkhill J."/>
            <person name="Hopwood D.A."/>
        </authorList>
    </citation>
    <scope>NUCLEOTIDE SEQUENCE [LARGE SCALE GENOMIC DNA]</scope>
    <source>
        <strain evidence="5">ATCC BAA-471 / A3(2) / M145</strain>
    </source>
</reference>
<dbReference type="InterPro" id="IPR014001">
    <property type="entry name" value="Helicase_ATP-bd"/>
</dbReference>
<dbReference type="OrthoDB" id="9776021at2"/>
<dbReference type="PATRIC" id="fig|100226.15.peg.8082"/>
<dbReference type="GO" id="GO:0004386">
    <property type="term" value="F:helicase activity"/>
    <property type="evidence" value="ECO:0007669"/>
    <property type="project" value="UniProtKB-KW"/>
</dbReference>
<dbReference type="STRING" id="100226.gene:17765641"/>
<dbReference type="AlphaFoldDB" id="Q9AD14"/>
<dbReference type="PANTHER" id="PTHR47396:SF1">
    <property type="entry name" value="ATP-DEPENDENT HELICASE IRC3-RELATED"/>
    <property type="match status" value="1"/>
</dbReference>
<dbReference type="Pfam" id="PF04851">
    <property type="entry name" value="ResIII"/>
    <property type="match status" value="1"/>
</dbReference>
<dbReference type="GO" id="GO:0005524">
    <property type="term" value="F:ATP binding"/>
    <property type="evidence" value="ECO:0007669"/>
    <property type="project" value="InterPro"/>
</dbReference>
<keyword evidence="4" id="KW-0067">ATP-binding</keyword>
<evidence type="ECO:0000259" key="3">
    <source>
        <dbReference type="PROSITE" id="PS51194"/>
    </source>
</evidence>